<evidence type="ECO:0000259" key="1">
    <source>
        <dbReference type="Pfam" id="PF09722"/>
    </source>
</evidence>
<dbReference type="Proteomes" id="UP000248688">
    <property type="component" value="Chromosome"/>
</dbReference>
<dbReference type="OrthoDB" id="5770459at2"/>
<organism evidence="3 4">
    <name type="scientific">Echinicola strongylocentroti</name>
    <dbReference type="NCBI Taxonomy" id="1795355"/>
    <lineage>
        <taxon>Bacteria</taxon>
        <taxon>Pseudomonadati</taxon>
        <taxon>Bacteroidota</taxon>
        <taxon>Cytophagia</taxon>
        <taxon>Cytophagales</taxon>
        <taxon>Cyclobacteriaceae</taxon>
        <taxon>Echinicola</taxon>
    </lineage>
</organism>
<protein>
    <submittedName>
        <fullName evidence="3">Uncharacterized protein</fullName>
    </submittedName>
</protein>
<evidence type="ECO:0000313" key="4">
    <source>
        <dbReference type="Proteomes" id="UP000248688"/>
    </source>
</evidence>
<dbReference type="AlphaFoldDB" id="A0A2Z4IPC6"/>
<keyword evidence="4" id="KW-1185">Reference proteome</keyword>
<evidence type="ECO:0000313" key="3">
    <source>
        <dbReference type="EMBL" id="AWW32488.1"/>
    </source>
</evidence>
<dbReference type="InterPro" id="IPR024467">
    <property type="entry name" value="Xre/MbcA/ParS-like_toxin-bd"/>
</dbReference>
<dbReference type="Pfam" id="PF09722">
    <property type="entry name" value="Xre_MbcA_ParS_C"/>
    <property type="match status" value="1"/>
</dbReference>
<dbReference type="Pfam" id="PF20432">
    <property type="entry name" value="Xre-like-HTH"/>
    <property type="match status" value="1"/>
</dbReference>
<dbReference type="NCBIfam" id="TIGR02293">
    <property type="entry name" value="TAS_TIGR02293"/>
    <property type="match status" value="1"/>
</dbReference>
<feature type="domain" description="Antitoxin Xre/MbcA/ParS-like toxin-binding" evidence="1">
    <location>
        <begin position="101"/>
        <end position="149"/>
    </location>
</feature>
<sequence>MIKDSHQTTEHYKKLVEVLGKDHVKETINSPYDFIHIAKKGISSSIVKNFKDYFNISREDTAHMLNISSPTLYRWIKAKKPLDRNYSILLFELTDLFLYGIEVFDSKENFNKWLNLPNTALGGIEPHELLEVPGGISKVRDILGRIEHGVYS</sequence>
<reference evidence="3 4" key="1">
    <citation type="submission" date="2018-06" db="EMBL/GenBank/DDBJ databases">
        <title>Echinicola strongylocentroti sp. nov., isolated from a sea urchin Strongylocentrotus intermedius.</title>
        <authorList>
            <person name="Bae S.S."/>
        </authorList>
    </citation>
    <scope>NUCLEOTIDE SEQUENCE [LARGE SCALE GENOMIC DNA]</scope>
    <source>
        <strain evidence="3 4">MEBiC08714</strain>
    </source>
</reference>
<dbReference type="RefSeq" id="WP_112785861.1">
    <property type="nucleotide sequence ID" value="NZ_CP030041.1"/>
</dbReference>
<proteinExistence type="predicted"/>
<accession>A0A2Z4IPC6</accession>
<name>A0A2Z4IPC6_9BACT</name>
<feature type="domain" description="Antitoxin Xre-like helix-turn-helix" evidence="2">
    <location>
        <begin position="34"/>
        <end position="87"/>
    </location>
</feature>
<dbReference type="GO" id="GO:0003677">
    <property type="term" value="F:DNA binding"/>
    <property type="evidence" value="ECO:0007669"/>
    <property type="project" value="InterPro"/>
</dbReference>
<dbReference type="InterPro" id="IPR046847">
    <property type="entry name" value="Xre-like_HTH"/>
</dbReference>
<dbReference type="EMBL" id="CP030041">
    <property type="protein sequence ID" value="AWW32488.1"/>
    <property type="molecule type" value="Genomic_DNA"/>
</dbReference>
<dbReference type="InterPro" id="IPR011979">
    <property type="entry name" value="Antitox_Xre"/>
</dbReference>
<dbReference type="KEGG" id="est:DN752_21350"/>
<gene>
    <name evidence="3" type="ORF">DN752_21350</name>
</gene>
<evidence type="ECO:0000259" key="2">
    <source>
        <dbReference type="Pfam" id="PF20432"/>
    </source>
</evidence>